<keyword evidence="3 5" id="KW-0493">Microtubule</keyword>
<organism evidence="9 10">
    <name type="scientific">Meira miltonrushii</name>
    <dbReference type="NCBI Taxonomy" id="1280837"/>
    <lineage>
        <taxon>Eukaryota</taxon>
        <taxon>Fungi</taxon>
        <taxon>Dikarya</taxon>
        <taxon>Basidiomycota</taxon>
        <taxon>Ustilaginomycotina</taxon>
        <taxon>Exobasidiomycetes</taxon>
        <taxon>Exobasidiales</taxon>
        <taxon>Brachybasidiaceae</taxon>
        <taxon>Meira</taxon>
    </lineage>
</organism>
<dbReference type="InterPro" id="IPR042241">
    <property type="entry name" value="GCP_C_sf"/>
</dbReference>
<evidence type="ECO:0000256" key="4">
    <source>
        <dbReference type="ARBA" id="ARBA00023212"/>
    </source>
</evidence>
<keyword evidence="10" id="KW-1185">Reference proteome</keyword>
<dbReference type="PANTHER" id="PTHR19302">
    <property type="entry name" value="GAMMA TUBULIN COMPLEX PROTEIN"/>
    <property type="match status" value="1"/>
</dbReference>
<dbReference type="RefSeq" id="XP_025356697.1">
    <property type="nucleotide sequence ID" value="XM_025496997.1"/>
</dbReference>
<dbReference type="InterPro" id="IPR041470">
    <property type="entry name" value="GCP_N"/>
</dbReference>
<evidence type="ECO:0000259" key="8">
    <source>
        <dbReference type="Pfam" id="PF17681"/>
    </source>
</evidence>
<feature type="compositionally biased region" description="Basic and acidic residues" evidence="6">
    <location>
        <begin position="210"/>
        <end position="228"/>
    </location>
</feature>
<keyword evidence="2 5" id="KW-0963">Cytoplasm</keyword>
<dbReference type="InterPro" id="IPR007259">
    <property type="entry name" value="GCP"/>
</dbReference>
<dbReference type="Pfam" id="PF17681">
    <property type="entry name" value="GCP_N_terminal"/>
    <property type="match status" value="1"/>
</dbReference>
<dbReference type="GO" id="GO:0051225">
    <property type="term" value="P:spindle assembly"/>
    <property type="evidence" value="ECO:0007669"/>
    <property type="project" value="TreeGrafter"/>
</dbReference>
<dbReference type="GO" id="GO:0044732">
    <property type="term" value="C:mitotic spindle pole body"/>
    <property type="evidence" value="ECO:0007669"/>
    <property type="project" value="TreeGrafter"/>
</dbReference>
<dbReference type="GO" id="GO:0000930">
    <property type="term" value="C:gamma-tubulin complex"/>
    <property type="evidence" value="ECO:0007669"/>
    <property type="project" value="TreeGrafter"/>
</dbReference>
<feature type="domain" description="Gamma tubulin complex component C-terminal" evidence="7">
    <location>
        <begin position="664"/>
        <end position="1004"/>
    </location>
</feature>
<comment type="similarity">
    <text evidence="1 5">Belongs to the TUBGCP family.</text>
</comment>
<dbReference type="AlphaFoldDB" id="A0A316VLH7"/>
<dbReference type="GO" id="GO:0000922">
    <property type="term" value="C:spindle pole"/>
    <property type="evidence" value="ECO:0007669"/>
    <property type="project" value="InterPro"/>
</dbReference>
<dbReference type="InterPro" id="IPR040457">
    <property type="entry name" value="GCP_C"/>
</dbReference>
<feature type="region of interest" description="Disordered" evidence="6">
    <location>
        <begin position="415"/>
        <end position="443"/>
    </location>
</feature>
<proteinExistence type="inferred from homology"/>
<dbReference type="STRING" id="1280837.A0A316VLH7"/>
<name>A0A316VLH7_9BASI</name>
<dbReference type="GO" id="GO:0000278">
    <property type="term" value="P:mitotic cell cycle"/>
    <property type="evidence" value="ECO:0007669"/>
    <property type="project" value="TreeGrafter"/>
</dbReference>
<comment type="subcellular location">
    <subcellularLocation>
        <location evidence="5">Cytoplasm</location>
        <location evidence="5">Cytoskeleton</location>
        <location evidence="5">Microtubule organizing center</location>
    </subcellularLocation>
</comment>
<dbReference type="Proteomes" id="UP000245771">
    <property type="component" value="Unassembled WGS sequence"/>
</dbReference>
<evidence type="ECO:0000256" key="3">
    <source>
        <dbReference type="ARBA" id="ARBA00022701"/>
    </source>
</evidence>
<dbReference type="EMBL" id="KZ819603">
    <property type="protein sequence ID" value="PWN36395.1"/>
    <property type="molecule type" value="Genomic_DNA"/>
</dbReference>
<feature type="compositionally biased region" description="Polar residues" evidence="6">
    <location>
        <begin position="15"/>
        <end position="32"/>
    </location>
</feature>
<dbReference type="InParanoid" id="A0A316VLH7"/>
<evidence type="ECO:0000256" key="5">
    <source>
        <dbReference type="RuleBase" id="RU363050"/>
    </source>
</evidence>
<sequence length="1007" mass="113529">MSTDGPSSDGRGAIASSSSDIHQTPTSRTGAASNRRKSHKQLSAKQLDKIVKNLTSVQKSVGHLRSDSYGSLSHIGEMSNYENAINDENILLGEDGQRELASYAIEEEDGALLGETTLTGLDLNQLNGAEAWLQRKGLDKSLFKGFSKGPDGIALAKVAAKGPKGKDSAPPDSFLHEATFVFNPLNRRIPHQTPRKQAASGLGAKGLPKLPKESVADRIARTKPDAKRTASGSNETANASVTQQSIGDSTQVEPLASVPKEIQEALVLEDLLFVLSGIEGQYFQYTPSYSPEALGSRLKGATFTIDSGLDQSLQDVVGRILPLATHYTAIFAFVEAESSLEFGTVIHALCAAIRDLLKEYEILIIQLEHQMATSPAFTLQKLWFYVHPTLRTMSLLHNFITEIIEVSHANVLEAEDDGEGDSSDEDDDDEDDEEDSLDRKRRELLSLDDDDENKIVGGIVKGGEVLSLLYDRVIRMGGDEAAHKLFRTLLIRAAQPYADILVRWITTGDLSDTYEEFLVMENPKVTQASLESDPTDEFWERRYTLRDESAIEQKEHERQQGLDLDEMLDESSARGILTGGAKIPAFLEPWKRKILLAGKYLNVIRECSKDVSSIPEIAEHAEALQDADIDMTDESFFQYIETAYQRANTALLSLLLDEHNIVVRLRSMKHYFFQTHSDFFSSFLEAAGRELRKEVVPDKVRDVTIMRLQSHLGMVLGSSNCVGYTDPFREDVKVTLASENAYDQLKRIAEIKGGMEAARAQAKLAKQKDRERIPLMELLQFDLTVKFPTSLVISKKNILRWQFLQRPIINLKATEKALCDVFTEHQEPAWRKLEKGHPQLQKWKMRIFNLRHRILFFVQQVTAFMTAEVIEPNWRDLESKMERATTVDQFLKDHFDFLNLCRKECMLTDLRFVEMMSKLMSVAIIFCDNRVRFRDQLHMERANWQKDLLESPHQIEAPKMSEDVLSFLKRIEGHWEKRLSTFKDIVALLSTTDNPSALPLSYRLQSA</sequence>
<evidence type="ECO:0000313" key="10">
    <source>
        <dbReference type="Proteomes" id="UP000245771"/>
    </source>
</evidence>
<protein>
    <recommendedName>
        <fullName evidence="5">Spindle pole body component</fullName>
    </recommendedName>
</protein>
<feature type="domain" description="Gamma tubulin complex component protein N-terminal" evidence="8">
    <location>
        <begin position="268"/>
        <end position="658"/>
    </location>
</feature>
<dbReference type="GeneID" id="37018778"/>
<dbReference type="PANTHER" id="PTHR19302:SF13">
    <property type="entry name" value="GAMMA-TUBULIN COMPLEX COMPONENT 2"/>
    <property type="match status" value="1"/>
</dbReference>
<dbReference type="GO" id="GO:0031122">
    <property type="term" value="P:cytoplasmic microtubule organization"/>
    <property type="evidence" value="ECO:0007669"/>
    <property type="project" value="TreeGrafter"/>
</dbReference>
<dbReference type="Pfam" id="PF04130">
    <property type="entry name" value="GCP_C_terminal"/>
    <property type="match status" value="1"/>
</dbReference>
<feature type="compositionally biased region" description="Acidic residues" evidence="6">
    <location>
        <begin position="415"/>
        <end position="436"/>
    </location>
</feature>
<dbReference type="Gene3D" id="1.20.120.1900">
    <property type="entry name" value="Gamma-tubulin complex, C-terminal domain"/>
    <property type="match status" value="1"/>
</dbReference>
<evidence type="ECO:0000256" key="6">
    <source>
        <dbReference type="SAM" id="MobiDB-lite"/>
    </source>
</evidence>
<feature type="region of interest" description="Disordered" evidence="6">
    <location>
        <begin position="1"/>
        <end position="45"/>
    </location>
</feature>
<dbReference type="GO" id="GO:0051011">
    <property type="term" value="F:microtubule minus-end binding"/>
    <property type="evidence" value="ECO:0007669"/>
    <property type="project" value="TreeGrafter"/>
</dbReference>
<dbReference type="GO" id="GO:0043015">
    <property type="term" value="F:gamma-tubulin binding"/>
    <property type="evidence" value="ECO:0007669"/>
    <property type="project" value="InterPro"/>
</dbReference>
<gene>
    <name evidence="9" type="ORF">FA14DRAFT_135138</name>
</gene>
<dbReference type="GO" id="GO:0051321">
    <property type="term" value="P:meiotic cell cycle"/>
    <property type="evidence" value="ECO:0007669"/>
    <property type="project" value="TreeGrafter"/>
</dbReference>
<keyword evidence="4 5" id="KW-0206">Cytoskeleton</keyword>
<evidence type="ECO:0000256" key="2">
    <source>
        <dbReference type="ARBA" id="ARBA00022490"/>
    </source>
</evidence>
<reference evidence="9 10" key="1">
    <citation type="journal article" date="2018" name="Mol. Biol. Evol.">
        <title>Broad Genomic Sampling Reveals a Smut Pathogenic Ancestry of the Fungal Clade Ustilaginomycotina.</title>
        <authorList>
            <person name="Kijpornyongpan T."/>
            <person name="Mondo S.J."/>
            <person name="Barry K."/>
            <person name="Sandor L."/>
            <person name="Lee J."/>
            <person name="Lipzen A."/>
            <person name="Pangilinan J."/>
            <person name="LaButti K."/>
            <person name="Hainaut M."/>
            <person name="Henrissat B."/>
            <person name="Grigoriev I.V."/>
            <person name="Spatafora J.W."/>
            <person name="Aime M.C."/>
        </authorList>
    </citation>
    <scope>NUCLEOTIDE SEQUENCE [LARGE SCALE GENOMIC DNA]</scope>
    <source>
        <strain evidence="9 10">MCA 3882</strain>
    </source>
</reference>
<evidence type="ECO:0000313" key="9">
    <source>
        <dbReference type="EMBL" id="PWN36395.1"/>
    </source>
</evidence>
<dbReference type="FunCoup" id="A0A316VLH7">
    <property type="interactions" value="557"/>
</dbReference>
<evidence type="ECO:0000256" key="1">
    <source>
        <dbReference type="ARBA" id="ARBA00010337"/>
    </source>
</evidence>
<evidence type="ECO:0000259" key="7">
    <source>
        <dbReference type="Pfam" id="PF04130"/>
    </source>
</evidence>
<dbReference type="GO" id="GO:0007020">
    <property type="term" value="P:microtubule nucleation"/>
    <property type="evidence" value="ECO:0007669"/>
    <property type="project" value="InterPro"/>
</dbReference>
<dbReference type="GO" id="GO:0005874">
    <property type="term" value="C:microtubule"/>
    <property type="evidence" value="ECO:0007669"/>
    <property type="project" value="UniProtKB-KW"/>
</dbReference>
<feature type="region of interest" description="Disordered" evidence="6">
    <location>
        <begin position="185"/>
        <end position="252"/>
    </location>
</feature>
<feature type="compositionally biased region" description="Polar residues" evidence="6">
    <location>
        <begin position="230"/>
        <end position="252"/>
    </location>
</feature>
<dbReference type="OrthoDB" id="2192946at2759"/>
<accession>A0A316VLH7</accession>